<keyword evidence="9" id="KW-0732">Signal</keyword>
<dbReference type="PROSITE" id="PS50076">
    <property type="entry name" value="DNAJ_2"/>
    <property type="match status" value="1"/>
</dbReference>
<organism evidence="12 13">
    <name type="scientific">Halocaridina rubra</name>
    <name type="common">Hawaiian red shrimp</name>
    <dbReference type="NCBI Taxonomy" id="373956"/>
    <lineage>
        <taxon>Eukaryota</taxon>
        <taxon>Metazoa</taxon>
        <taxon>Ecdysozoa</taxon>
        <taxon>Arthropoda</taxon>
        <taxon>Crustacea</taxon>
        <taxon>Multicrustacea</taxon>
        <taxon>Malacostraca</taxon>
        <taxon>Eumalacostraca</taxon>
        <taxon>Eucarida</taxon>
        <taxon>Decapoda</taxon>
        <taxon>Pleocyemata</taxon>
        <taxon>Caridea</taxon>
        <taxon>Atyoidea</taxon>
        <taxon>Atyidae</taxon>
        <taxon>Halocaridina</taxon>
    </lineage>
</organism>
<keyword evidence="4" id="KW-0072">Autophagy</keyword>
<evidence type="ECO:0000256" key="7">
    <source>
        <dbReference type="SAM" id="MobiDB-lite"/>
    </source>
</evidence>
<dbReference type="GO" id="GO:0006914">
    <property type="term" value="P:autophagy"/>
    <property type="evidence" value="ECO:0007669"/>
    <property type="project" value="UniProtKB-KW"/>
</dbReference>
<gene>
    <name evidence="12" type="primary">DNAJC16</name>
    <name evidence="12" type="ORF">SK128_016880</name>
</gene>
<evidence type="ECO:0000256" key="4">
    <source>
        <dbReference type="ARBA" id="ARBA00023006"/>
    </source>
</evidence>
<feature type="region of interest" description="Disordered" evidence="7">
    <location>
        <begin position="727"/>
        <end position="752"/>
    </location>
</feature>
<dbReference type="PANTHER" id="PTHR44303">
    <property type="entry name" value="DNAJ HOMOLOG SUBFAMILY C MEMBER 16"/>
    <property type="match status" value="1"/>
</dbReference>
<dbReference type="SUPFAM" id="SSF46565">
    <property type="entry name" value="Chaperone J-domain"/>
    <property type="match status" value="1"/>
</dbReference>
<dbReference type="InterPro" id="IPR036869">
    <property type="entry name" value="J_dom_sf"/>
</dbReference>
<evidence type="ECO:0000256" key="5">
    <source>
        <dbReference type="ARBA" id="ARBA00035002"/>
    </source>
</evidence>
<dbReference type="EMBL" id="JAXCGZ010013401">
    <property type="protein sequence ID" value="KAK7072623.1"/>
    <property type="molecule type" value="Genomic_DNA"/>
</dbReference>
<keyword evidence="13" id="KW-1185">Reference proteome</keyword>
<feature type="signal peptide" evidence="9">
    <location>
        <begin position="1"/>
        <end position="19"/>
    </location>
</feature>
<dbReference type="SMART" id="SM00271">
    <property type="entry name" value="DnaJ"/>
    <property type="match status" value="1"/>
</dbReference>
<feature type="domain" description="J" evidence="10">
    <location>
        <begin position="23"/>
        <end position="87"/>
    </location>
</feature>
<dbReference type="PRINTS" id="PR00625">
    <property type="entry name" value="JDOMAIN"/>
</dbReference>
<dbReference type="SUPFAM" id="SSF52833">
    <property type="entry name" value="Thioredoxin-like"/>
    <property type="match status" value="1"/>
</dbReference>
<feature type="domain" description="Thioredoxin" evidence="11">
    <location>
        <begin position="125"/>
        <end position="268"/>
    </location>
</feature>
<keyword evidence="8" id="KW-0812">Transmembrane</keyword>
<reference evidence="12 13" key="1">
    <citation type="submission" date="2023-11" db="EMBL/GenBank/DDBJ databases">
        <title>Halocaridina rubra genome assembly.</title>
        <authorList>
            <person name="Smith C."/>
        </authorList>
    </citation>
    <scope>NUCLEOTIDE SEQUENCE [LARGE SCALE GENOMIC DNA]</scope>
    <source>
        <strain evidence="12">EP-1</strain>
        <tissue evidence="12">Whole</tissue>
    </source>
</reference>
<dbReference type="InterPro" id="IPR052448">
    <property type="entry name" value="DnaJ_C16_autophagy_reg"/>
</dbReference>
<keyword evidence="8" id="KW-1133">Transmembrane helix</keyword>
<comment type="caution">
    <text evidence="12">The sequence shown here is derived from an EMBL/GenBank/DDBJ whole genome shotgun (WGS) entry which is preliminary data.</text>
</comment>
<evidence type="ECO:0000313" key="12">
    <source>
        <dbReference type="EMBL" id="KAK7072623.1"/>
    </source>
</evidence>
<dbReference type="GO" id="GO:0005789">
    <property type="term" value="C:endoplasmic reticulum membrane"/>
    <property type="evidence" value="ECO:0007669"/>
    <property type="project" value="UniProtKB-SubCell"/>
</dbReference>
<dbReference type="InterPro" id="IPR001623">
    <property type="entry name" value="DnaJ_domain"/>
</dbReference>
<feature type="compositionally biased region" description="Acidic residues" evidence="7">
    <location>
        <begin position="737"/>
        <end position="747"/>
    </location>
</feature>
<feature type="chain" id="PRO_5042860024" description="DnaJ homolog subfamily C member 10" evidence="9">
    <location>
        <begin position="20"/>
        <end position="804"/>
    </location>
</feature>
<evidence type="ECO:0000256" key="8">
    <source>
        <dbReference type="SAM" id="Phobius"/>
    </source>
</evidence>
<name>A0AAN9A2F1_HALRR</name>
<dbReference type="Pfam" id="PF00226">
    <property type="entry name" value="DnaJ"/>
    <property type="match status" value="1"/>
</dbReference>
<evidence type="ECO:0000259" key="10">
    <source>
        <dbReference type="PROSITE" id="PS50076"/>
    </source>
</evidence>
<protein>
    <recommendedName>
        <fullName evidence="2">DnaJ homolog subfamily C member 10</fullName>
    </recommendedName>
    <alternativeName>
        <fullName evidence="3">DnaJ homolog subfamily C member 16</fullName>
    </alternativeName>
    <alternativeName>
        <fullName evidence="6">Endoplasmic reticulum DNA J domain-containing protein 8</fullName>
    </alternativeName>
</protein>
<dbReference type="Proteomes" id="UP001381693">
    <property type="component" value="Unassembled WGS sequence"/>
</dbReference>
<proteinExistence type="predicted"/>
<dbReference type="AlphaFoldDB" id="A0AAN9A2F1"/>
<evidence type="ECO:0000256" key="3">
    <source>
        <dbReference type="ARBA" id="ARBA00020921"/>
    </source>
</evidence>
<evidence type="ECO:0000256" key="9">
    <source>
        <dbReference type="SAM" id="SignalP"/>
    </source>
</evidence>
<comment type="subcellular location">
    <subcellularLocation>
        <location evidence="1">Endoplasmic reticulum membrane</location>
        <topology evidence="1">Single-pass type IV membrane protein</topology>
    </subcellularLocation>
</comment>
<dbReference type="InterPro" id="IPR013766">
    <property type="entry name" value="Thioredoxin_domain"/>
</dbReference>
<sequence length="804" mass="92902">MRFLACLFLVLSFILGVYSKLRDPYAILSLSKQADSQEIKKAYKKLAKEWHPDKNESPEAEAKFIEINQAYELLMDPERRRLFDATGQTEDQPNFRKQHDYSSFRRFDPFEGMFSSFSGGFRFNFKQGDGSNIFQKQSITFKAYQNSIVALSKKQPYLLLFYSDWCLACAHIEPIWRRLYEELDPINFGMATIHAGREVELARKLGVKTVPYLIMLLDGHPYHYTEASVSMVSSIDFIRGKFPHKLVQRVTEENLESFLSGWLDNKVRVLIFGTLDIIRLRYLTVGWEFRERAVIGYVQMNRADTDSIRTRYSVANKVDTLLVFHEDMHTPVASVAMTDLPYATMKDIIEGNKFLVLPRLSSQSVFDALCPVESVRSRRRLCVVLVTQDDPTHDPSRAALRDYAINDQARDRDRVRYAYLFREKQVEFMNALTAASGSPIETNHHIVILWRKDQNHLKYEWLDGGWEVEPEKHNTSREALRAAVQRLLHSNQPMPYETVIQELFDEHAQGIIWRIINKLVSFQDYLRENVTQDDLVPAVSILVTVVFIIAGGYVMSYLVKLEEDRASKGNDTYVDTTGRVRPQPQLKVHELRGETYNGLIRMLKPGCRTIVMLCDSESKSKLMPKFHKACWPYRKNKTLMFAFLNIERASAMEWYKRILVLGLPEPRDLNINPKNTIGTVVALNGHRKYYCLYHAKHPESVFGPSASATAATAETEGLRRRPVRSGISGDFMGFSDNETESDSDIEAGDERKDSVASDKPLLNYYSNILFEDQLLEGLSNWMDRLFEGTTFRYHINYWPDWPGK</sequence>
<feature type="transmembrane region" description="Helical" evidence="8">
    <location>
        <begin position="535"/>
        <end position="559"/>
    </location>
</feature>
<dbReference type="CDD" id="cd06257">
    <property type="entry name" value="DnaJ"/>
    <property type="match status" value="1"/>
</dbReference>
<dbReference type="PROSITE" id="PS00194">
    <property type="entry name" value="THIOREDOXIN_1"/>
    <property type="match status" value="1"/>
</dbReference>
<dbReference type="Gene3D" id="1.10.287.110">
    <property type="entry name" value="DnaJ domain"/>
    <property type="match status" value="1"/>
</dbReference>
<dbReference type="Pfam" id="PF00085">
    <property type="entry name" value="Thioredoxin"/>
    <property type="match status" value="1"/>
</dbReference>
<dbReference type="InterPro" id="IPR017937">
    <property type="entry name" value="Thioredoxin_CS"/>
</dbReference>
<evidence type="ECO:0000259" key="11">
    <source>
        <dbReference type="PROSITE" id="PS51352"/>
    </source>
</evidence>
<comment type="function">
    <text evidence="5">Plays an important role in regulating the size of autophagosomes during the formation process.</text>
</comment>
<dbReference type="PROSITE" id="PS00636">
    <property type="entry name" value="DNAJ_1"/>
    <property type="match status" value="1"/>
</dbReference>
<evidence type="ECO:0000313" key="13">
    <source>
        <dbReference type="Proteomes" id="UP001381693"/>
    </source>
</evidence>
<dbReference type="Gene3D" id="3.40.30.10">
    <property type="entry name" value="Glutaredoxin"/>
    <property type="match status" value="1"/>
</dbReference>
<evidence type="ECO:0000256" key="1">
    <source>
        <dbReference type="ARBA" id="ARBA00004163"/>
    </source>
</evidence>
<accession>A0AAN9A2F1</accession>
<evidence type="ECO:0000256" key="6">
    <source>
        <dbReference type="ARBA" id="ARBA00035043"/>
    </source>
</evidence>
<evidence type="ECO:0000256" key="2">
    <source>
        <dbReference type="ARBA" id="ARBA00020920"/>
    </source>
</evidence>
<dbReference type="InterPro" id="IPR036249">
    <property type="entry name" value="Thioredoxin-like_sf"/>
</dbReference>
<dbReference type="PROSITE" id="PS51352">
    <property type="entry name" value="THIOREDOXIN_2"/>
    <property type="match status" value="1"/>
</dbReference>
<dbReference type="InterPro" id="IPR018253">
    <property type="entry name" value="DnaJ_domain_CS"/>
</dbReference>
<dbReference type="PANTHER" id="PTHR44303:SF2">
    <property type="entry name" value="DNAJ HOMOLOG SUBFAMILY C MEMBER 16"/>
    <property type="match status" value="1"/>
</dbReference>
<keyword evidence="8" id="KW-0472">Membrane</keyword>